<dbReference type="EMBL" id="CP022572">
    <property type="protein sequence ID" value="AZU60858.1"/>
    <property type="molecule type" value="Genomic_DNA"/>
</dbReference>
<evidence type="ECO:0000259" key="2">
    <source>
        <dbReference type="Pfam" id="PF18902"/>
    </source>
</evidence>
<dbReference type="AlphaFoldDB" id="A0A3T0HV52"/>
<reference evidence="3 4" key="1">
    <citation type="submission" date="2017-07" db="EMBL/GenBank/DDBJ databases">
        <title>The complete genome sequence of Bacillus mesonae strain H20-5, an efficient strain improving plant abiotic stress resistance.</title>
        <authorList>
            <person name="Kim S.Y."/>
            <person name="Song H."/>
            <person name="Sang M.K."/>
            <person name="Weon H.-Y."/>
            <person name="Song J."/>
        </authorList>
    </citation>
    <scope>NUCLEOTIDE SEQUENCE [LARGE SCALE GENOMIC DNA]</scope>
    <source>
        <strain evidence="3 4">H20-5</strain>
    </source>
</reference>
<name>A0A3T0HV52_9BACI</name>
<feature type="transmembrane region" description="Helical" evidence="1">
    <location>
        <begin position="69"/>
        <end position="93"/>
    </location>
</feature>
<keyword evidence="1" id="KW-0812">Transmembrane</keyword>
<proteinExistence type="predicted"/>
<keyword evidence="4" id="KW-1185">Reference proteome</keyword>
<gene>
    <name evidence="3" type="ORF">CHR53_06015</name>
</gene>
<feature type="transmembrane region" description="Helical" evidence="1">
    <location>
        <begin position="41"/>
        <end position="62"/>
    </location>
</feature>
<evidence type="ECO:0000313" key="4">
    <source>
        <dbReference type="Proteomes" id="UP000282892"/>
    </source>
</evidence>
<keyword evidence="1" id="KW-1133">Transmembrane helix</keyword>
<dbReference type="KEGG" id="nmk:CHR53_06015"/>
<evidence type="ECO:0000313" key="3">
    <source>
        <dbReference type="EMBL" id="AZU60858.1"/>
    </source>
</evidence>
<organism evidence="3 4">
    <name type="scientific">Neobacillus mesonae</name>
    <dbReference type="NCBI Taxonomy" id="1193713"/>
    <lineage>
        <taxon>Bacteria</taxon>
        <taxon>Bacillati</taxon>
        <taxon>Bacillota</taxon>
        <taxon>Bacilli</taxon>
        <taxon>Bacillales</taxon>
        <taxon>Bacillaceae</taxon>
        <taxon>Neobacillus</taxon>
    </lineage>
</organism>
<accession>A0A3T0HV52</accession>
<protein>
    <recommendedName>
        <fullName evidence="2">DUF5658 domain-containing protein</fullName>
    </recommendedName>
</protein>
<evidence type="ECO:0000256" key="1">
    <source>
        <dbReference type="SAM" id="Phobius"/>
    </source>
</evidence>
<dbReference type="RefSeq" id="WP_127485666.1">
    <property type="nucleotide sequence ID" value="NZ_CP022572.1"/>
</dbReference>
<sequence length="99" mass="11431">MRFCLFLLAAGILDAVLTHLGMAFGIVEEANPMMKIVIEKSWSYFYFIKIFLPLILLGIYFLRPIKGRIRILLVSACVLYLSVLVYHLVWMVLYLNTSV</sequence>
<feature type="domain" description="DUF5658" evidence="2">
    <location>
        <begin position="6"/>
        <end position="92"/>
    </location>
</feature>
<keyword evidence="1" id="KW-0472">Membrane</keyword>
<dbReference type="OrthoDB" id="2884515at2"/>
<dbReference type="Proteomes" id="UP000282892">
    <property type="component" value="Chromosome"/>
</dbReference>
<dbReference type="InterPro" id="IPR043717">
    <property type="entry name" value="DUF5658"/>
</dbReference>
<dbReference type="Pfam" id="PF18902">
    <property type="entry name" value="DUF5658"/>
    <property type="match status" value="1"/>
</dbReference>
<dbReference type="STRING" id="1193713.GCA_001636315_03732"/>